<keyword evidence="2" id="KW-1185">Reference proteome</keyword>
<reference evidence="1" key="1">
    <citation type="journal article" date="2020" name="Stud. Mycol.">
        <title>101 Dothideomycetes genomes: a test case for predicting lifestyles and emergence of pathogens.</title>
        <authorList>
            <person name="Haridas S."/>
            <person name="Albert R."/>
            <person name="Binder M."/>
            <person name="Bloem J."/>
            <person name="Labutti K."/>
            <person name="Salamov A."/>
            <person name="Andreopoulos B."/>
            <person name="Baker S."/>
            <person name="Barry K."/>
            <person name="Bills G."/>
            <person name="Bluhm B."/>
            <person name="Cannon C."/>
            <person name="Castanera R."/>
            <person name="Culley D."/>
            <person name="Daum C."/>
            <person name="Ezra D."/>
            <person name="Gonzalez J."/>
            <person name="Henrissat B."/>
            <person name="Kuo A."/>
            <person name="Liang C."/>
            <person name="Lipzen A."/>
            <person name="Lutzoni F."/>
            <person name="Magnuson J."/>
            <person name="Mondo S."/>
            <person name="Nolan M."/>
            <person name="Ohm R."/>
            <person name="Pangilinan J."/>
            <person name="Park H.-J."/>
            <person name="Ramirez L."/>
            <person name="Alfaro M."/>
            <person name="Sun H."/>
            <person name="Tritt A."/>
            <person name="Yoshinaga Y."/>
            <person name="Zwiers L.-H."/>
            <person name="Turgeon B."/>
            <person name="Goodwin S."/>
            <person name="Spatafora J."/>
            <person name="Crous P."/>
            <person name="Grigoriev I."/>
        </authorList>
    </citation>
    <scope>NUCLEOTIDE SEQUENCE</scope>
    <source>
        <strain evidence="1">CBS 113818</strain>
    </source>
</reference>
<sequence length="371" mass="42679">MRLPIEPNQEPGRPQGTSVTPTLSFFNLPLPRELICQVLQNWIPSECLIVEEEHATPHCTPNTCSTFRVTYDCSADSGANTPRTLPADLRREYWRIRQLSYLRSAKVFRTPYDFYMSHYLLSLDPHTKLPPYTAVPPSLSQTHRTVAIQPLICLPHPHLSFHGLETVELDFDASQYFAFFNVRLPPFNTTDTASQGDELYPDPHLHGAAMLLQHCRHLVLHFDDAYGYAHPWFSVKDSTWADACLRPRVCERGLVIDWILEYAWHGAFLQHLERFEMRGDVQQWVRAKWTAIFDNPDRTGHESDTEAIEQFGLVPGEEERWRAVDHFPPACKCEVGCWALRGGEVVEDVQECVWDESEEVGVVGDWDDVVY</sequence>
<evidence type="ECO:0000313" key="2">
    <source>
        <dbReference type="Proteomes" id="UP000799424"/>
    </source>
</evidence>
<dbReference type="OrthoDB" id="3797798at2759"/>
<protein>
    <submittedName>
        <fullName evidence="1">Uncharacterized protein</fullName>
    </submittedName>
</protein>
<dbReference type="EMBL" id="MU006219">
    <property type="protein sequence ID" value="KAF2830371.1"/>
    <property type="molecule type" value="Genomic_DNA"/>
</dbReference>
<accession>A0A6A7AAP4</accession>
<dbReference type="Proteomes" id="UP000799424">
    <property type="component" value="Unassembled WGS sequence"/>
</dbReference>
<name>A0A6A7AAP4_9PLEO</name>
<gene>
    <name evidence="1" type="ORF">CC86DRAFT_402415</name>
</gene>
<dbReference type="AlphaFoldDB" id="A0A6A7AAP4"/>
<proteinExistence type="predicted"/>
<evidence type="ECO:0000313" key="1">
    <source>
        <dbReference type="EMBL" id="KAF2830371.1"/>
    </source>
</evidence>
<organism evidence="1 2">
    <name type="scientific">Ophiobolus disseminans</name>
    <dbReference type="NCBI Taxonomy" id="1469910"/>
    <lineage>
        <taxon>Eukaryota</taxon>
        <taxon>Fungi</taxon>
        <taxon>Dikarya</taxon>
        <taxon>Ascomycota</taxon>
        <taxon>Pezizomycotina</taxon>
        <taxon>Dothideomycetes</taxon>
        <taxon>Pleosporomycetidae</taxon>
        <taxon>Pleosporales</taxon>
        <taxon>Pleosporineae</taxon>
        <taxon>Phaeosphaeriaceae</taxon>
        <taxon>Ophiobolus</taxon>
    </lineage>
</organism>